<feature type="region of interest" description="Disordered" evidence="1">
    <location>
        <begin position="58"/>
        <end position="92"/>
    </location>
</feature>
<organism evidence="2 3">
    <name type="scientific">Solanum tuberosum</name>
    <name type="common">Potato</name>
    <dbReference type="NCBI Taxonomy" id="4113"/>
    <lineage>
        <taxon>Eukaryota</taxon>
        <taxon>Viridiplantae</taxon>
        <taxon>Streptophyta</taxon>
        <taxon>Embryophyta</taxon>
        <taxon>Tracheophyta</taxon>
        <taxon>Spermatophyta</taxon>
        <taxon>Magnoliopsida</taxon>
        <taxon>eudicotyledons</taxon>
        <taxon>Gunneridae</taxon>
        <taxon>Pentapetalae</taxon>
        <taxon>asterids</taxon>
        <taxon>lamiids</taxon>
        <taxon>Solanales</taxon>
        <taxon>Solanaceae</taxon>
        <taxon>Solanoideae</taxon>
        <taxon>Solaneae</taxon>
        <taxon>Solanum</taxon>
    </lineage>
</organism>
<dbReference type="AlphaFoldDB" id="M1E0F8"/>
<accession>M1E0F8</accession>
<name>M1E0F8_SOLTU</name>
<dbReference type="HOGENOM" id="CLU_2065671_0_0_1"/>
<evidence type="ECO:0000313" key="3">
    <source>
        <dbReference type="Proteomes" id="UP000011115"/>
    </source>
</evidence>
<proteinExistence type="predicted"/>
<dbReference type="Proteomes" id="UP000011115">
    <property type="component" value="Unassembled WGS sequence"/>
</dbReference>
<evidence type="ECO:0000256" key="1">
    <source>
        <dbReference type="SAM" id="MobiDB-lite"/>
    </source>
</evidence>
<sequence length="119" mass="13534">MFLDPDPRHLIHGAWTPLRGVGPFVDHYFGVEFRVLLKDPCIEGKRARQGHYMENMSEKAEKVEEQQGWNSSKPFGESPSGPSARPKFQHASPWTRLTWRPDEWFGDAPNGLAMSISIA</sequence>
<dbReference type="InParanoid" id="M1E0F8"/>
<evidence type="ECO:0000313" key="2">
    <source>
        <dbReference type="EnsemblPlants" id="PGSC0003DMT400097353"/>
    </source>
</evidence>
<dbReference type="Gramene" id="PGSC0003DMT400097353">
    <property type="protein sequence ID" value="PGSC0003DMT400097353"/>
    <property type="gene ID" value="PGSC0003DMG400046924"/>
</dbReference>
<protein>
    <submittedName>
        <fullName evidence="2">Uncharacterized protein</fullName>
    </submittedName>
</protein>
<keyword evidence="3" id="KW-1185">Reference proteome</keyword>
<dbReference type="PaxDb" id="4113-PGSC0003DMT400097353"/>
<reference evidence="3" key="1">
    <citation type="journal article" date="2011" name="Nature">
        <title>Genome sequence and analysis of the tuber crop potato.</title>
        <authorList>
            <consortium name="The Potato Genome Sequencing Consortium"/>
        </authorList>
    </citation>
    <scope>NUCLEOTIDE SEQUENCE [LARGE SCALE GENOMIC DNA]</scope>
    <source>
        <strain evidence="3">cv. DM1-3 516 R44</strain>
    </source>
</reference>
<dbReference type="EnsemblPlants" id="PGSC0003DMT400097353">
    <property type="protein sequence ID" value="PGSC0003DMT400097353"/>
    <property type="gene ID" value="PGSC0003DMG400046924"/>
</dbReference>
<reference evidence="2" key="2">
    <citation type="submission" date="2015-06" db="UniProtKB">
        <authorList>
            <consortium name="EnsemblPlants"/>
        </authorList>
    </citation>
    <scope>IDENTIFICATION</scope>
    <source>
        <strain evidence="2">DM1-3 516 R44</strain>
    </source>
</reference>